<accession>A0ABU7AWL3</accession>
<comment type="caution">
    <text evidence="1">The sequence shown here is derived from an EMBL/GenBank/DDBJ whole genome shotgun (WGS) entry which is preliminary data.</text>
</comment>
<dbReference type="EMBL" id="JAHUTI010031383">
    <property type="protein sequence ID" value="MED6242631.1"/>
    <property type="molecule type" value="Genomic_DNA"/>
</dbReference>
<evidence type="ECO:0000313" key="2">
    <source>
        <dbReference type="Proteomes" id="UP001345963"/>
    </source>
</evidence>
<name>A0ABU7AWL3_9TELE</name>
<reference evidence="1 2" key="1">
    <citation type="submission" date="2021-07" db="EMBL/GenBank/DDBJ databases">
        <authorList>
            <person name="Palmer J.M."/>
        </authorList>
    </citation>
    <scope>NUCLEOTIDE SEQUENCE [LARGE SCALE GENOMIC DNA]</scope>
    <source>
        <strain evidence="1 2">AT_MEX2019</strain>
        <tissue evidence="1">Muscle</tissue>
    </source>
</reference>
<organism evidence="1 2">
    <name type="scientific">Ataeniobius toweri</name>
    <dbReference type="NCBI Taxonomy" id="208326"/>
    <lineage>
        <taxon>Eukaryota</taxon>
        <taxon>Metazoa</taxon>
        <taxon>Chordata</taxon>
        <taxon>Craniata</taxon>
        <taxon>Vertebrata</taxon>
        <taxon>Euteleostomi</taxon>
        <taxon>Actinopterygii</taxon>
        <taxon>Neopterygii</taxon>
        <taxon>Teleostei</taxon>
        <taxon>Neoteleostei</taxon>
        <taxon>Acanthomorphata</taxon>
        <taxon>Ovalentaria</taxon>
        <taxon>Atherinomorphae</taxon>
        <taxon>Cyprinodontiformes</taxon>
        <taxon>Goodeidae</taxon>
        <taxon>Ataeniobius</taxon>
    </lineage>
</organism>
<gene>
    <name evidence="1" type="ORF">ATANTOWER_007569</name>
</gene>
<keyword evidence="2" id="KW-1185">Reference proteome</keyword>
<proteinExistence type="predicted"/>
<sequence>MKEQQAVGLVRLTSSIFKTKHDLRYNSSSFQPEFDHLRRPTAAVEISFLFKRLNKPSDTGQVPSLGLGRHIRNIESLFPPASKGVPQGSVLFTVNINNVITSLCNHKNLIYGGL</sequence>
<protein>
    <submittedName>
        <fullName evidence="1">Uncharacterized protein</fullName>
    </submittedName>
</protein>
<dbReference type="Proteomes" id="UP001345963">
    <property type="component" value="Unassembled WGS sequence"/>
</dbReference>
<evidence type="ECO:0000313" key="1">
    <source>
        <dbReference type="EMBL" id="MED6242631.1"/>
    </source>
</evidence>